<protein>
    <submittedName>
        <fullName evidence="1">Uncharacterized protein</fullName>
    </submittedName>
</protein>
<dbReference type="AlphaFoldDB" id="A0A2H0XCC9"/>
<name>A0A2H0XCC9_UNCKA</name>
<dbReference type="Proteomes" id="UP000231252">
    <property type="component" value="Unassembled WGS sequence"/>
</dbReference>
<proteinExistence type="predicted"/>
<gene>
    <name evidence="1" type="ORF">COT50_01095</name>
</gene>
<sequence length="302" mass="33500">MDGYFINLNGSTLKIALYNGTQPTKLVTEDLLPTASSHSRIVDAHEFAKEFSRILAQDLGNTLPKLPMYFLLEPELTELFLLTTNKSDENTYEQFLHQIKDCLVDENPDNLYFGYFKLAPFIYQFVGIKKDLLQTFLDAGNEIGLEIGGILPFGLILPKTNTDISSLFVLPHGDSNTVVFSELTGTSFAEKLDKKIGLNELIELYWKLSVYNTKAGELNIYSFFPNEHIFSSHKVLPLGNGDLEKGYEEIGLTKRTLEENPTMLDSQTNLLNLLPVPQAIGGKSFPAVAVASIASVLLVGGL</sequence>
<dbReference type="EMBL" id="PEYU01000018">
    <property type="protein sequence ID" value="PIS22600.1"/>
    <property type="molecule type" value="Genomic_DNA"/>
</dbReference>
<evidence type="ECO:0000313" key="1">
    <source>
        <dbReference type="EMBL" id="PIS22600.1"/>
    </source>
</evidence>
<organism evidence="1 2">
    <name type="scientific">candidate division WWE3 bacterium CG08_land_8_20_14_0_20_41_10</name>
    <dbReference type="NCBI Taxonomy" id="1975085"/>
    <lineage>
        <taxon>Bacteria</taxon>
        <taxon>Katanobacteria</taxon>
    </lineage>
</organism>
<feature type="non-terminal residue" evidence="1">
    <location>
        <position position="302"/>
    </location>
</feature>
<comment type="caution">
    <text evidence="1">The sequence shown here is derived from an EMBL/GenBank/DDBJ whole genome shotgun (WGS) entry which is preliminary data.</text>
</comment>
<reference evidence="2" key="1">
    <citation type="submission" date="2017-09" db="EMBL/GenBank/DDBJ databases">
        <title>Depth-based differentiation of microbial function through sediment-hosted aquifers and enrichment of novel symbionts in the deep terrestrial subsurface.</title>
        <authorList>
            <person name="Probst A.J."/>
            <person name="Ladd B."/>
            <person name="Jarett J.K."/>
            <person name="Geller-Mcgrath D.E."/>
            <person name="Sieber C.M.K."/>
            <person name="Emerson J.B."/>
            <person name="Anantharaman K."/>
            <person name="Thomas B.C."/>
            <person name="Malmstrom R."/>
            <person name="Stieglmeier M."/>
            <person name="Klingl A."/>
            <person name="Woyke T."/>
            <person name="Ryan C.M."/>
            <person name="Banfield J.F."/>
        </authorList>
    </citation>
    <scope>NUCLEOTIDE SEQUENCE [LARGE SCALE GENOMIC DNA]</scope>
</reference>
<evidence type="ECO:0000313" key="2">
    <source>
        <dbReference type="Proteomes" id="UP000231252"/>
    </source>
</evidence>
<accession>A0A2H0XCC9</accession>